<evidence type="ECO:0000256" key="9">
    <source>
        <dbReference type="ARBA" id="ARBA00023204"/>
    </source>
</evidence>
<name>A0A370XBA8_9GAMM</name>
<reference evidence="12 13" key="1">
    <citation type="submission" date="2018-07" db="EMBL/GenBank/DDBJ databases">
        <title>Dyella monticola sp. nov. and Dyella psychrodurans sp. nov. isolated from monsoon evergreen broad-leaved forest soil of Dinghu Mountain, China.</title>
        <authorList>
            <person name="Gao Z."/>
            <person name="Qiu L."/>
        </authorList>
    </citation>
    <scope>NUCLEOTIDE SEQUENCE [LARGE SCALE GENOMIC DNA]</scope>
    <source>
        <strain evidence="12 13">4MSK11</strain>
    </source>
</reference>
<feature type="domain" description="RecC C-terminal" evidence="11">
    <location>
        <begin position="869"/>
        <end position="1106"/>
    </location>
</feature>
<keyword evidence="7 10" id="KW-0067">ATP-binding</keyword>
<evidence type="ECO:0000256" key="5">
    <source>
        <dbReference type="ARBA" id="ARBA00022806"/>
    </source>
</evidence>
<evidence type="ECO:0000256" key="8">
    <source>
        <dbReference type="ARBA" id="ARBA00023125"/>
    </source>
</evidence>
<evidence type="ECO:0000256" key="10">
    <source>
        <dbReference type="HAMAP-Rule" id="MF_01486"/>
    </source>
</evidence>
<dbReference type="PIRSF" id="PIRSF000980">
    <property type="entry name" value="RecC"/>
    <property type="match status" value="1"/>
</dbReference>
<dbReference type="GO" id="GO:0003678">
    <property type="term" value="F:DNA helicase activity"/>
    <property type="evidence" value="ECO:0007669"/>
    <property type="project" value="UniProtKB-UniRule"/>
</dbReference>
<protein>
    <recommendedName>
        <fullName evidence="10">RecBCD enzyme subunit RecC</fullName>
    </recommendedName>
    <alternativeName>
        <fullName evidence="10">Exonuclease V subunit RecC</fullName>
        <shortName evidence="10">ExoV subunit RecC</shortName>
    </alternativeName>
    <alternativeName>
        <fullName evidence="10">Helicase/nuclease RecBCD subunit RecC</fullName>
    </alternativeName>
</protein>
<dbReference type="Gene3D" id="3.40.50.10930">
    <property type="match status" value="1"/>
</dbReference>
<dbReference type="Gene3D" id="1.10.10.160">
    <property type="match status" value="1"/>
</dbReference>
<dbReference type="PANTHER" id="PTHR30591">
    <property type="entry name" value="RECBCD ENZYME SUBUNIT RECC"/>
    <property type="match status" value="1"/>
</dbReference>
<keyword evidence="4 10" id="KW-0378">Hydrolase</keyword>
<keyword evidence="13" id="KW-1185">Reference proteome</keyword>
<keyword evidence="3 10" id="KW-0227">DNA damage</keyword>
<dbReference type="Pfam" id="PF17946">
    <property type="entry name" value="RecC_C"/>
    <property type="match status" value="1"/>
</dbReference>
<dbReference type="Gene3D" id="1.10.10.990">
    <property type="match status" value="1"/>
</dbReference>
<dbReference type="OrthoDB" id="9762834at2"/>
<accession>A0A370XBA8</accession>
<dbReference type="InterPro" id="IPR006697">
    <property type="entry name" value="RecC"/>
</dbReference>
<evidence type="ECO:0000256" key="4">
    <source>
        <dbReference type="ARBA" id="ARBA00022801"/>
    </source>
</evidence>
<keyword evidence="5 10" id="KW-0347">Helicase</keyword>
<dbReference type="InterPro" id="IPR041500">
    <property type="entry name" value="RecC_C"/>
</dbReference>
<dbReference type="GO" id="GO:0008854">
    <property type="term" value="F:exodeoxyribonuclease V activity"/>
    <property type="evidence" value="ECO:0007669"/>
    <property type="project" value="InterPro"/>
</dbReference>
<dbReference type="EMBL" id="QRBF01000001">
    <property type="protein sequence ID" value="RDS85713.1"/>
    <property type="molecule type" value="Genomic_DNA"/>
</dbReference>
<dbReference type="InterPro" id="IPR013986">
    <property type="entry name" value="DExx_box_DNA_helicase_dom_sf"/>
</dbReference>
<proteinExistence type="inferred from homology"/>
<organism evidence="12 13">
    <name type="scientific">Dyella psychrodurans</name>
    <dbReference type="NCBI Taxonomy" id="1927960"/>
    <lineage>
        <taxon>Bacteria</taxon>
        <taxon>Pseudomonadati</taxon>
        <taxon>Pseudomonadota</taxon>
        <taxon>Gammaproteobacteria</taxon>
        <taxon>Lysobacterales</taxon>
        <taxon>Rhodanobacteraceae</taxon>
        <taxon>Dyella</taxon>
    </lineage>
</organism>
<evidence type="ECO:0000256" key="3">
    <source>
        <dbReference type="ARBA" id="ARBA00022763"/>
    </source>
</evidence>
<comment type="subunit">
    <text evidence="10">Heterotrimer of RecB, RecC and RecD. All subunits contribute to DNA-binding.</text>
</comment>
<dbReference type="PANTHER" id="PTHR30591:SF1">
    <property type="entry name" value="RECBCD ENZYME SUBUNIT RECC"/>
    <property type="match status" value="1"/>
</dbReference>
<evidence type="ECO:0000256" key="7">
    <source>
        <dbReference type="ARBA" id="ARBA00022840"/>
    </source>
</evidence>
<dbReference type="GO" id="GO:0005524">
    <property type="term" value="F:ATP binding"/>
    <property type="evidence" value="ECO:0007669"/>
    <property type="project" value="UniProtKB-UniRule"/>
</dbReference>
<evidence type="ECO:0000313" key="13">
    <source>
        <dbReference type="Proteomes" id="UP000255334"/>
    </source>
</evidence>
<evidence type="ECO:0000256" key="2">
    <source>
        <dbReference type="ARBA" id="ARBA00022741"/>
    </source>
</evidence>
<evidence type="ECO:0000256" key="1">
    <source>
        <dbReference type="ARBA" id="ARBA00022722"/>
    </source>
</evidence>
<keyword evidence="2 10" id="KW-0547">Nucleotide-binding</keyword>
<dbReference type="AlphaFoldDB" id="A0A370XBA8"/>
<dbReference type="SUPFAM" id="SSF52540">
    <property type="entry name" value="P-loop containing nucleoside triphosphate hydrolases"/>
    <property type="match status" value="2"/>
</dbReference>
<dbReference type="InterPro" id="IPR011335">
    <property type="entry name" value="Restrct_endonuc-II-like"/>
</dbReference>
<comment type="caution">
    <text evidence="12">The sequence shown here is derived from an EMBL/GenBank/DDBJ whole genome shotgun (WGS) entry which is preliminary data.</text>
</comment>
<comment type="function">
    <text evidence="10">A helicase/nuclease that prepares dsDNA breaks (DSB) for recombinational DNA repair. Binds to DSBs and unwinds DNA via a highly rapid and processive ATP-dependent bidirectional helicase activity. Unwinds dsDNA until it encounters a Chi (crossover hotspot instigator) sequence from the 3' direction. Cuts ssDNA a few nucleotides 3' to the Chi site. The properties and activities of the enzyme are changed at Chi. The Chi-altered holoenzyme produces a long 3'-ssDNA overhang and facilitates RecA-binding to the ssDNA for homologous DNA recombination and repair. Holoenzyme degrades any linearized DNA that is unable to undergo homologous recombination. In the holoenzyme this subunit recognizes the wild-type Chi sequence, and when added to isolated RecB increases its ATP-dependent helicase processivity.</text>
</comment>
<dbReference type="SUPFAM" id="SSF52980">
    <property type="entry name" value="Restriction endonuclease-like"/>
    <property type="match status" value="1"/>
</dbReference>
<dbReference type="Gene3D" id="3.40.50.300">
    <property type="entry name" value="P-loop containing nucleotide triphosphate hydrolases"/>
    <property type="match status" value="2"/>
</dbReference>
<dbReference type="InterPro" id="IPR027417">
    <property type="entry name" value="P-loop_NTPase"/>
</dbReference>
<dbReference type="GO" id="GO:0000724">
    <property type="term" value="P:double-strand break repair via homologous recombination"/>
    <property type="evidence" value="ECO:0007669"/>
    <property type="project" value="UniProtKB-UniRule"/>
</dbReference>
<dbReference type="GO" id="GO:0009338">
    <property type="term" value="C:exodeoxyribonuclease V complex"/>
    <property type="evidence" value="ECO:0007669"/>
    <property type="project" value="InterPro"/>
</dbReference>
<evidence type="ECO:0000313" key="12">
    <source>
        <dbReference type="EMBL" id="RDS85713.1"/>
    </source>
</evidence>
<comment type="miscellaneous">
    <text evidence="10">In the RecBCD complex, RecB has a slow 3'-5' helicase, an exonuclease activity and loads RecA onto ssDNA, RecD has a fast 5'-3' helicase activity, while RecC stimulates the ATPase and processivity of the RecB helicase and contributes to recognition of the Chi site.</text>
</comment>
<dbReference type="NCBIfam" id="TIGR01450">
    <property type="entry name" value="recC"/>
    <property type="match status" value="1"/>
</dbReference>
<dbReference type="Pfam" id="PF04257">
    <property type="entry name" value="Exonuc_V_gamma"/>
    <property type="match status" value="1"/>
</dbReference>
<gene>
    <name evidence="10 12" type="primary">recC</name>
    <name evidence="12" type="ORF">DWU99_00060</name>
</gene>
<evidence type="ECO:0000256" key="6">
    <source>
        <dbReference type="ARBA" id="ARBA00022839"/>
    </source>
</evidence>
<dbReference type="Proteomes" id="UP000255334">
    <property type="component" value="Unassembled WGS sequence"/>
</dbReference>
<dbReference type="HAMAP" id="MF_01486">
    <property type="entry name" value="RecC"/>
    <property type="match status" value="1"/>
</dbReference>
<keyword evidence="8 10" id="KW-0238">DNA-binding</keyword>
<dbReference type="GO" id="GO:0003677">
    <property type="term" value="F:DNA binding"/>
    <property type="evidence" value="ECO:0007669"/>
    <property type="project" value="UniProtKB-UniRule"/>
</dbReference>
<sequence>MVHEPQPASSLVSTPDIAPSLIPIEPGLMVIHGNRQEDLRDLLAAWLQRAPLQPLENEVMLVQSNGIAQWLKLALARPIEAGGLGISAAVDMQLPGRFLWQAYRAALGEAAVPATSPFDKSRLVWRLLRLLPQHIDEPGFAPLRALLGQANDWRGAYRLAMQVADLFDQYQVFRADWLQDWEHRNDVLRDNLRNRVVELPPAQRWQPRLWRLLLDDVPQAQRDSHRAAVHQHFMQRMQASDMPANALPRRIVVFGITSLPQQVLEALTALARFSQVLLLVTNPCRHYWADIIEDRELLMAEQRRHASKPGTAQEPRYEDLHLHANPLLAAWGKQGRDFIRQLDAFDQPARYRHQFASIKRSIDVFQNIGNDSLLHQVQQAVLDLEAVPVEAAQRKALPADDRSLRFHIAHSPQREVEILHDRLLDLFERATREGRPLAPRDVMVMVPDIRTYAPHIQAVFGRIAPDDPRYLPYSVADQPGRGTSPLLVALEHLLTLAESRFTASDVLDLLDVPSLRRRFGIAEDDLPVLRRWITESGIRWGLDGEQKQALGLPPDEQNSWLFGQRRMLLGYATGDGPSLNGIAPYAEVGGLDAALLGPLSQLLDTLNHYWRLFATSATPIQWSERLRRLLRDCFDTRGDDADTLRIDRLEDALDTWLDACHEASFTHAIPMSVVSEDWLQSIDQNHLSQRFMGGAVNFGTLLPMRAIPFRVVCLLGMNDGDYPRRMSPSDFDLMARAGQHRPGDRSRREDDRYMFLEALLSARDALHISWVGHSVRDNSELPPSVLVGQLRDYLANGWRLPDDRADDADARKRLLASVTTVHPLQPFSARYFTDDPSSQLFTYASEWARARRTAPAAEALQLASWQAPSTLDIGTLQRFLARPAACFYSERLKVRFGETGLAPDDDEPFALDKLENYVATDALLQSALMTEDRGTGSVLAAAQRLRQQGSLPSGGFGALAMNGLSNDVNRILQRWQAFHAHWPKQQPALELRHAHRDVTVEGWLDDLRTGDDGTLARLLPMAGNARDSKNIRYDKLLYPWVLQLLANANDKRVSTYFLAPDATVALHPLERDEAATLLNALLDAWQQGMQAPLPIARRTAYAWLIAARDEKTPFDAAEKCYEGSDATGAPNGEMSRDPCLARTWRSFAALHADGFEHWLPLYRPLLDAAVLEGGA</sequence>
<keyword evidence="9 10" id="KW-0234">DNA repair</keyword>
<keyword evidence="6 10" id="KW-0269">Exonuclease</keyword>
<keyword evidence="1 10" id="KW-0540">Nuclease</keyword>
<comment type="similarity">
    <text evidence="10">Belongs to the RecC family.</text>
</comment>
<evidence type="ECO:0000259" key="11">
    <source>
        <dbReference type="Pfam" id="PF17946"/>
    </source>
</evidence>